<organism evidence="2 3">
    <name type="scientific">Flexivirga oryzae</name>
    <dbReference type="NCBI Taxonomy" id="1794944"/>
    <lineage>
        <taxon>Bacteria</taxon>
        <taxon>Bacillati</taxon>
        <taxon>Actinomycetota</taxon>
        <taxon>Actinomycetes</taxon>
        <taxon>Micrococcales</taxon>
        <taxon>Dermacoccaceae</taxon>
        <taxon>Flexivirga</taxon>
    </lineage>
</organism>
<dbReference type="AlphaFoldDB" id="A0A839N8J8"/>
<reference evidence="2 3" key="1">
    <citation type="submission" date="2020-08" db="EMBL/GenBank/DDBJ databases">
        <title>Sequencing the genomes of 1000 actinobacteria strains.</title>
        <authorList>
            <person name="Klenk H.-P."/>
        </authorList>
    </citation>
    <scope>NUCLEOTIDE SEQUENCE [LARGE SCALE GENOMIC DNA]</scope>
    <source>
        <strain evidence="2 3">DSM 105369</strain>
    </source>
</reference>
<accession>A0A839N8J8</accession>
<feature type="transmembrane region" description="Helical" evidence="1">
    <location>
        <begin position="78"/>
        <end position="99"/>
    </location>
</feature>
<feature type="transmembrane region" description="Helical" evidence="1">
    <location>
        <begin position="44"/>
        <end position="66"/>
    </location>
</feature>
<comment type="caution">
    <text evidence="2">The sequence shown here is derived from an EMBL/GenBank/DDBJ whole genome shotgun (WGS) entry which is preliminary data.</text>
</comment>
<evidence type="ECO:0000256" key="1">
    <source>
        <dbReference type="SAM" id="Phobius"/>
    </source>
</evidence>
<dbReference type="RefSeq" id="WP_183321476.1">
    <property type="nucleotide sequence ID" value="NZ_JACHVQ010000002.1"/>
</dbReference>
<dbReference type="Proteomes" id="UP000559182">
    <property type="component" value="Unassembled WGS sequence"/>
</dbReference>
<sequence>MNQSRSLAVDSARVPALWVPAMLLAYGLFRFLDRLGGTDRSGPLWVAGHVCFLVAIIGVAALDVMVWRRLGRSLAPDAALVAGLLGSAAFVWVILGDIFPGVHSNYPVPDLVAAAGPPAFLVGLFGLLGSLAHRGLFPWPHWALVVIGFGCVGVSLQLLPLAAVILLLAFEPFRSATRRLVGGRAPTGTRLPHNSPPGG</sequence>
<keyword evidence="1" id="KW-0812">Transmembrane</keyword>
<feature type="transmembrane region" description="Helical" evidence="1">
    <location>
        <begin position="111"/>
        <end position="132"/>
    </location>
</feature>
<proteinExistence type="predicted"/>
<feature type="transmembrane region" description="Helical" evidence="1">
    <location>
        <begin position="144"/>
        <end position="170"/>
    </location>
</feature>
<name>A0A839N8J8_9MICO</name>
<dbReference type="EMBL" id="JACHVQ010000002">
    <property type="protein sequence ID" value="MBB2893119.1"/>
    <property type="molecule type" value="Genomic_DNA"/>
</dbReference>
<keyword evidence="1" id="KW-1133">Transmembrane helix</keyword>
<gene>
    <name evidence="2" type="ORF">FHU39_003137</name>
</gene>
<feature type="transmembrane region" description="Helical" evidence="1">
    <location>
        <begin position="12"/>
        <end position="32"/>
    </location>
</feature>
<protein>
    <submittedName>
        <fullName evidence="2">Uncharacterized protein</fullName>
    </submittedName>
</protein>
<keyword evidence="1" id="KW-0472">Membrane</keyword>
<evidence type="ECO:0000313" key="2">
    <source>
        <dbReference type="EMBL" id="MBB2893119.1"/>
    </source>
</evidence>
<evidence type="ECO:0000313" key="3">
    <source>
        <dbReference type="Proteomes" id="UP000559182"/>
    </source>
</evidence>
<keyword evidence="3" id="KW-1185">Reference proteome</keyword>